<feature type="region of interest" description="Disordered" evidence="2">
    <location>
        <begin position="24"/>
        <end position="146"/>
    </location>
</feature>
<dbReference type="InterPro" id="IPR011990">
    <property type="entry name" value="TPR-like_helical_dom_sf"/>
</dbReference>
<dbReference type="Gene3D" id="3.40.30.10">
    <property type="entry name" value="Glutaredoxin"/>
    <property type="match status" value="1"/>
</dbReference>
<dbReference type="PROSITE" id="PS50005">
    <property type="entry name" value="TPR"/>
    <property type="match status" value="2"/>
</dbReference>
<dbReference type="Pfam" id="PF13432">
    <property type="entry name" value="TPR_16"/>
    <property type="match status" value="2"/>
</dbReference>
<dbReference type="Proteomes" id="UP001318860">
    <property type="component" value="Unassembled WGS sequence"/>
</dbReference>
<feature type="repeat" description="TPR" evidence="1">
    <location>
        <begin position="226"/>
        <end position="259"/>
    </location>
</feature>
<feature type="region of interest" description="Disordered" evidence="2">
    <location>
        <begin position="192"/>
        <end position="228"/>
    </location>
</feature>
<dbReference type="InterPro" id="IPR044534">
    <property type="entry name" value="TTL1-4"/>
</dbReference>
<feature type="repeat" description="TPR" evidence="1">
    <location>
        <begin position="454"/>
        <end position="487"/>
    </location>
</feature>
<evidence type="ECO:0000313" key="5">
    <source>
        <dbReference type="Proteomes" id="UP001318860"/>
    </source>
</evidence>
<dbReference type="SUPFAM" id="SSF48452">
    <property type="entry name" value="TPR-like"/>
    <property type="match status" value="2"/>
</dbReference>
<gene>
    <name evidence="4" type="ORF">DH2020_011578</name>
</gene>
<feature type="domain" description="Thioredoxin" evidence="3">
    <location>
        <begin position="639"/>
        <end position="727"/>
    </location>
</feature>
<evidence type="ECO:0000259" key="3">
    <source>
        <dbReference type="Pfam" id="PF00085"/>
    </source>
</evidence>
<dbReference type="InterPro" id="IPR019734">
    <property type="entry name" value="TPR_rpt"/>
</dbReference>
<dbReference type="Pfam" id="PF00085">
    <property type="entry name" value="Thioredoxin"/>
    <property type="match status" value="1"/>
</dbReference>
<feature type="compositionally biased region" description="Polar residues" evidence="2">
    <location>
        <begin position="96"/>
        <end position="113"/>
    </location>
</feature>
<keyword evidence="5" id="KW-1185">Reference proteome</keyword>
<evidence type="ECO:0000313" key="4">
    <source>
        <dbReference type="EMBL" id="KAK6157330.1"/>
    </source>
</evidence>
<feature type="compositionally biased region" description="Low complexity" evidence="2">
    <location>
        <begin position="62"/>
        <end position="85"/>
    </location>
</feature>
<dbReference type="SMART" id="SM00028">
    <property type="entry name" value="TPR"/>
    <property type="match status" value="7"/>
</dbReference>
<dbReference type="PANTHER" id="PTHR46050:SF3">
    <property type="entry name" value="TPR REPEAT-CONTAINING THIOREDOXIN TTL1"/>
    <property type="match status" value="1"/>
</dbReference>
<evidence type="ECO:0000256" key="2">
    <source>
        <dbReference type="SAM" id="MobiDB-lite"/>
    </source>
</evidence>
<protein>
    <recommendedName>
        <fullName evidence="3">Thioredoxin domain-containing protein</fullName>
    </recommendedName>
</protein>
<evidence type="ECO:0000256" key="1">
    <source>
        <dbReference type="PROSITE-ProRule" id="PRU00339"/>
    </source>
</evidence>
<organism evidence="4 5">
    <name type="scientific">Rehmannia glutinosa</name>
    <name type="common">Chinese foxglove</name>
    <dbReference type="NCBI Taxonomy" id="99300"/>
    <lineage>
        <taxon>Eukaryota</taxon>
        <taxon>Viridiplantae</taxon>
        <taxon>Streptophyta</taxon>
        <taxon>Embryophyta</taxon>
        <taxon>Tracheophyta</taxon>
        <taxon>Spermatophyta</taxon>
        <taxon>Magnoliopsida</taxon>
        <taxon>eudicotyledons</taxon>
        <taxon>Gunneridae</taxon>
        <taxon>Pentapetalae</taxon>
        <taxon>asterids</taxon>
        <taxon>lamiids</taxon>
        <taxon>Lamiales</taxon>
        <taxon>Orobanchaceae</taxon>
        <taxon>Rehmannieae</taxon>
        <taxon>Rehmannia</taxon>
    </lineage>
</organism>
<sequence length="737" mass="80200">MSSQSGKAKPELGLSSLSDRLRNALTYEEEDNGVNVNKPDVRELDLGSPVSPLRTRNGGGHTATTTTTSSSSSSSGSVSGRNSTGPNPNLPRKSDSNPNSHSGELSAESSPSAARNFKPGHTRSDSAGSHPPIYSASGSATSPAVNVLPTGNICPSGRILKTGMASRSTKTDVLGSGSVNYGHGSIMRGGLGSKPGLDSGPTNHPRGLMVGGDPGKRTGVCSGSDPEELKRMGNDNYKKGNFAEALSLYDKAIALSPGNAAYHFNRAAALMGLRRLVEAARECGEAIRLDPGYVRAHHRLGSLLLSYYLVQLGFVCHDGFDSLYLVVNSHRMEDDVGVLGCSLGQIENARKHICFPGHQPDPTELQKLQNVEKHLSKCTDARRVGDWRSTLREVDAAIASGADASPQLWACRAEALLKLHQLDDAFFALSNVTASAPFTSSHSQSKIFGMLLEAYLYFVRTQVELAKGRFDSALTAIEKAGEIDPRNVEISILLNNVRLVGRARARGNDLFKSERFTEACSAYGEGLRLDPSNSVLYCNRAACWFKLSQWERSVDDCNQALRIQPGYMKALLRRAASNCKLERWSEAVRDYEVLRRELPDNNEVAESLFHAQVALKKSRGEEVYNMKFGGEVESVSDLEQFRAAISSPAASVVHFKTGSSIECRQISPFLDTLCTRYPYINFLKVDIEESTAIAHAENVRIVPTFKIYRKGIRVKEMICPSPEVLESSVRHYSNLDH</sequence>
<dbReference type="InterPro" id="IPR013766">
    <property type="entry name" value="Thioredoxin_domain"/>
</dbReference>
<dbReference type="Gene3D" id="1.25.40.10">
    <property type="entry name" value="Tetratricopeptide repeat domain"/>
    <property type="match status" value="2"/>
</dbReference>
<proteinExistence type="predicted"/>
<dbReference type="InterPro" id="IPR036249">
    <property type="entry name" value="Thioredoxin-like_sf"/>
</dbReference>
<accession>A0ABR0XDR9</accession>
<name>A0ABR0XDR9_REHGL</name>
<reference evidence="4 5" key="1">
    <citation type="journal article" date="2021" name="Comput. Struct. Biotechnol. J.">
        <title>De novo genome assembly of the potent medicinal plant Rehmannia glutinosa using nanopore technology.</title>
        <authorList>
            <person name="Ma L."/>
            <person name="Dong C."/>
            <person name="Song C."/>
            <person name="Wang X."/>
            <person name="Zheng X."/>
            <person name="Niu Y."/>
            <person name="Chen S."/>
            <person name="Feng W."/>
        </authorList>
    </citation>
    <scope>NUCLEOTIDE SEQUENCE [LARGE SCALE GENOMIC DNA]</scope>
    <source>
        <strain evidence="4">DH-2019</strain>
    </source>
</reference>
<keyword evidence="1" id="KW-0802">TPR repeat</keyword>
<dbReference type="PANTHER" id="PTHR46050">
    <property type="entry name" value="TPR REPEAT-CONTAINING THIOREDOXIN"/>
    <property type="match status" value="1"/>
</dbReference>
<dbReference type="SUPFAM" id="SSF52833">
    <property type="entry name" value="Thioredoxin-like"/>
    <property type="match status" value="1"/>
</dbReference>
<dbReference type="EMBL" id="JABTTQ020000005">
    <property type="protein sequence ID" value="KAK6157330.1"/>
    <property type="molecule type" value="Genomic_DNA"/>
</dbReference>
<dbReference type="CDD" id="cd02947">
    <property type="entry name" value="TRX_family"/>
    <property type="match status" value="1"/>
</dbReference>
<comment type="caution">
    <text evidence="4">The sequence shown here is derived from an EMBL/GenBank/DDBJ whole genome shotgun (WGS) entry which is preliminary data.</text>
</comment>